<gene>
    <name evidence="1" type="ORF">DHETER_LOCUS5918</name>
</gene>
<proteinExistence type="predicted"/>
<dbReference type="EMBL" id="CAJVPU010006992">
    <property type="protein sequence ID" value="CAG8567537.1"/>
    <property type="molecule type" value="Genomic_DNA"/>
</dbReference>
<evidence type="ECO:0000313" key="2">
    <source>
        <dbReference type="Proteomes" id="UP000789702"/>
    </source>
</evidence>
<dbReference type="Proteomes" id="UP000789702">
    <property type="component" value="Unassembled WGS sequence"/>
</dbReference>
<evidence type="ECO:0000313" key="1">
    <source>
        <dbReference type="EMBL" id="CAG8567537.1"/>
    </source>
</evidence>
<comment type="caution">
    <text evidence="1">The sequence shown here is derived from an EMBL/GenBank/DDBJ whole genome shotgun (WGS) entry which is preliminary data.</text>
</comment>
<organism evidence="1 2">
    <name type="scientific">Dentiscutata heterogama</name>
    <dbReference type="NCBI Taxonomy" id="1316150"/>
    <lineage>
        <taxon>Eukaryota</taxon>
        <taxon>Fungi</taxon>
        <taxon>Fungi incertae sedis</taxon>
        <taxon>Mucoromycota</taxon>
        <taxon>Glomeromycotina</taxon>
        <taxon>Glomeromycetes</taxon>
        <taxon>Diversisporales</taxon>
        <taxon>Gigasporaceae</taxon>
        <taxon>Dentiscutata</taxon>
    </lineage>
</organism>
<protein>
    <submittedName>
        <fullName evidence="1">5057_t:CDS:1</fullName>
    </submittedName>
</protein>
<feature type="non-terminal residue" evidence="1">
    <location>
        <position position="1"/>
    </location>
</feature>
<accession>A0ACA9M3D8</accession>
<name>A0ACA9M3D8_9GLOM</name>
<reference evidence="1" key="1">
    <citation type="submission" date="2021-06" db="EMBL/GenBank/DDBJ databases">
        <authorList>
            <person name="Kallberg Y."/>
            <person name="Tangrot J."/>
            <person name="Rosling A."/>
        </authorList>
    </citation>
    <scope>NUCLEOTIDE SEQUENCE</scope>
    <source>
        <strain evidence="1">IL203A</strain>
    </source>
</reference>
<sequence length="95" mass="11035">ALLALMNLLQQTTQPEVSEERPVYLGFTDEDTFIFAPAEGYRWQMNFNKEDHLDDFLKSISEVLLVGTYDEIIDLFDFYFDEEANPVVTYNVDGL</sequence>
<keyword evidence="2" id="KW-1185">Reference proteome</keyword>